<accession>A0A1M7NDU1</accession>
<sequence length="34" mass="3905">MIQTKGLRMKRVRSMLRAGYSEKQSPGPSRFSGY</sequence>
<protein>
    <submittedName>
        <fullName evidence="2">Uncharacterized protein</fullName>
    </submittedName>
</protein>
<feature type="region of interest" description="Disordered" evidence="1">
    <location>
        <begin position="15"/>
        <end position="34"/>
    </location>
</feature>
<evidence type="ECO:0000313" key="2">
    <source>
        <dbReference type="EMBL" id="SHN01375.1"/>
    </source>
</evidence>
<gene>
    <name evidence="2" type="ORF">SAMN05443668_102543</name>
</gene>
<dbReference type="AlphaFoldDB" id="A0A1M7NDU1"/>
<name>A0A1M7NDU1_9ACTN</name>
<dbReference type="STRING" id="134849.SAMN05443668_102543"/>
<proteinExistence type="predicted"/>
<evidence type="ECO:0000256" key="1">
    <source>
        <dbReference type="SAM" id="MobiDB-lite"/>
    </source>
</evidence>
<dbReference type="EMBL" id="FRCS01000002">
    <property type="protein sequence ID" value="SHN01375.1"/>
    <property type="molecule type" value="Genomic_DNA"/>
</dbReference>
<reference evidence="2 3" key="1">
    <citation type="submission" date="2016-11" db="EMBL/GenBank/DDBJ databases">
        <authorList>
            <person name="Jaros S."/>
            <person name="Januszkiewicz K."/>
            <person name="Wedrychowicz H."/>
        </authorList>
    </citation>
    <scope>NUCLEOTIDE SEQUENCE [LARGE SCALE GENOMIC DNA]</scope>
    <source>
        <strain evidence="2 3">DSM 46144</strain>
    </source>
</reference>
<evidence type="ECO:0000313" key="3">
    <source>
        <dbReference type="Proteomes" id="UP000184440"/>
    </source>
</evidence>
<organism evidence="2 3">
    <name type="scientific">Cryptosporangium aurantiacum</name>
    <dbReference type="NCBI Taxonomy" id="134849"/>
    <lineage>
        <taxon>Bacteria</taxon>
        <taxon>Bacillati</taxon>
        <taxon>Actinomycetota</taxon>
        <taxon>Actinomycetes</taxon>
        <taxon>Cryptosporangiales</taxon>
        <taxon>Cryptosporangiaceae</taxon>
        <taxon>Cryptosporangium</taxon>
    </lineage>
</organism>
<keyword evidence="3" id="KW-1185">Reference proteome</keyword>
<dbReference type="Proteomes" id="UP000184440">
    <property type="component" value="Unassembled WGS sequence"/>
</dbReference>